<name>A0A9W8AX26_9FUNG</name>
<dbReference type="Proteomes" id="UP001150925">
    <property type="component" value="Unassembled WGS sequence"/>
</dbReference>
<proteinExistence type="predicted"/>
<evidence type="ECO:0000256" key="2">
    <source>
        <dbReference type="SAM" id="Phobius"/>
    </source>
</evidence>
<evidence type="ECO:0000313" key="4">
    <source>
        <dbReference type="Proteomes" id="UP001150925"/>
    </source>
</evidence>
<accession>A0A9W8AX26</accession>
<dbReference type="EMBL" id="JANBPY010000026">
    <property type="protein sequence ID" value="KAJ1969758.1"/>
    <property type="molecule type" value="Genomic_DNA"/>
</dbReference>
<dbReference type="AlphaFoldDB" id="A0A9W8AX26"/>
<protein>
    <submittedName>
        <fullName evidence="3">Uncharacterized protein</fullName>
    </submittedName>
</protein>
<comment type="caution">
    <text evidence="3">The sequence shown here is derived from an EMBL/GenBank/DDBJ whole genome shotgun (WGS) entry which is preliminary data.</text>
</comment>
<dbReference type="Pfam" id="PF06522">
    <property type="entry name" value="B12D"/>
    <property type="match status" value="1"/>
</dbReference>
<dbReference type="OrthoDB" id="202195at2759"/>
<gene>
    <name evidence="3" type="ORF">IWQ62_000419</name>
</gene>
<evidence type="ECO:0000256" key="1">
    <source>
        <dbReference type="SAM" id="MobiDB-lite"/>
    </source>
</evidence>
<feature type="region of interest" description="Disordered" evidence="1">
    <location>
        <begin position="48"/>
        <end position="67"/>
    </location>
</feature>
<dbReference type="InterPro" id="IPR010530">
    <property type="entry name" value="B12D"/>
</dbReference>
<reference evidence="3" key="1">
    <citation type="submission" date="2022-07" db="EMBL/GenBank/DDBJ databases">
        <title>Phylogenomic reconstructions and comparative analyses of Kickxellomycotina fungi.</title>
        <authorList>
            <person name="Reynolds N.K."/>
            <person name="Stajich J.E."/>
            <person name="Barry K."/>
            <person name="Grigoriev I.V."/>
            <person name="Crous P."/>
            <person name="Smith M.E."/>
        </authorList>
    </citation>
    <scope>NUCLEOTIDE SEQUENCE</scope>
    <source>
        <strain evidence="3">RSA 1196</strain>
    </source>
</reference>
<organism evidence="3 4">
    <name type="scientific">Dispira parvispora</name>
    <dbReference type="NCBI Taxonomy" id="1520584"/>
    <lineage>
        <taxon>Eukaryota</taxon>
        <taxon>Fungi</taxon>
        <taxon>Fungi incertae sedis</taxon>
        <taxon>Zoopagomycota</taxon>
        <taxon>Kickxellomycotina</taxon>
        <taxon>Dimargaritomycetes</taxon>
        <taxon>Dimargaritales</taxon>
        <taxon>Dimargaritaceae</taxon>
        <taxon>Dispira</taxon>
    </lineage>
</organism>
<evidence type="ECO:0000313" key="3">
    <source>
        <dbReference type="EMBL" id="KAJ1969758.1"/>
    </source>
</evidence>
<feature type="transmembrane region" description="Helical" evidence="2">
    <location>
        <begin position="20"/>
        <end position="42"/>
    </location>
</feature>
<sequence length="67" mass="7430">MTSLRTSMVRLAKNTPVEVYPLVAVVTVALTYGTVSMANKLLMDPDIRRRGATGSHRYTPPIEEPKK</sequence>
<keyword evidence="4" id="KW-1185">Reference proteome</keyword>
<keyword evidence="2" id="KW-0812">Transmembrane</keyword>
<keyword evidence="2" id="KW-0472">Membrane</keyword>
<keyword evidence="2" id="KW-1133">Transmembrane helix</keyword>